<feature type="region of interest" description="Disordered" evidence="1">
    <location>
        <begin position="114"/>
        <end position="144"/>
    </location>
</feature>
<evidence type="ECO:0000256" key="1">
    <source>
        <dbReference type="SAM" id="MobiDB-lite"/>
    </source>
</evidence>
<feature type="transmembrane region" description="Helical" evidence="2">
    <location>
        <begin position="20"/>
        <end position="45"/>
    </location>
</feature>
<dbReference type="RefSeq" id="WP_260975419.1">
    <property type="nucleotide sequence ID" value="NZ_JAOANI010000014.1"/>
</dbReference>
<gene>
    <name evidence="3" type="ORF">NYR02_05700</name>
</gene>
<keyword evidence="4" id="KW-1185">Reference proteome</keyword>
<evidence type="ECO:0000256" key="2">
    <source>
        <dbReference type="SAM" id="Phobius"/>
    </source>
</evidence>
<dbReference type="AlphaFoldDB" id="A0A9X2WE03"/>
<dbReference type="EMBL" id="JAOANI010000014">
    <property type="protein sequence ID" value="MCT7358514.1"/>
    <property type="molecule type" value="Genomic_DNA"/>
</dbReference>
<feature type="compositionally biased region" description="Basic and acidic residues" evidence="1">
    <location>
        <begin position="129"/>
        <end position="144"/>
    </location>
</feature>
<reference evidence="3" key="1">
    <citation type="journal article" date="2022" name="Front. Microbiol.">
        <title>Genome-based taxonomic rearrangement of Oceanobacter-related bacteria including the description of Thalassolituus hydrocarbonoclasticus sp. nov. and Thalassolituus pacificus sp. nov. and emended description of the genus Thalassolituus.</title>
        <authorList>
            <person name="Dong C."/>
            <person name="Wei L."/>
            <person name="Wang J."/>
            <person name="Lai Q."/>
            <person name="Huang Z."/>
            <person name="Shao Z."/>
        </authorList>
    </citation>
    <scope>NUCLEOTIDE SEQUENCE</scope>
    <source>
        <strain evidence="3">59MF3M-4</strain>
    </source>
</reference>
<keyword evidence="2" id="KW-0812">Transmembrane</keyword>
<reference evidence="3" key="2">
    <citation type="submission" date="2022-08" db="EMBL/GenBank/DDBJ databases">
        <authorList>
            <person name="Dong C."/>
        </authorList>
    </citation>
    <scope>NUCLEOTIDE SEQUENCE</scope>
    <source>
        <strain evidence="3">59MF3M-4</strain>
    </source>
</reference>
<accession>A0A9X2WE03</accession>
<keyword evidence="2" id="KW-0472">Membrane</keyword>
<proteinExistence type="predicted"/>
<evidence type="ECO:0000313" key="3">
    <source>
        <dbReference type="EMBL" id="MCT7358514.1"/>
    </source>
</evidence>
<name>A0A9X2WE03_9GAMM</name>
<evidence type="ECO:0000313" key="4">
    <source>
        <dbReference type="Proteomes" id="UP001147830"/>
    </source>
</evidence>
<protein>
    <submittedName>
        <fullName evidence="3">Uncharacterized protein</fullName>
    </submittedName>
</protein>
<dbReference type="Proteomes" id="UP001147830">
    <property type="component" value="Unassembled WGS sequence"/>
</dbReference>
<keyword evidence="2" id="KW-1133">Transmembrane helix</keyword>
<organism evidence="3 4">
    <name type="scientific">Thalassolituus pacificus</name>
    <dbReference type="NCBI Taxonomy" id="2975440"/>
    <lineage>
        <taxon>Bacteria</taxon>
        <taxon>Pseudomonadati</taxon>
        <taxon>Pseudomonadota</taxon>
        <taxon>Gammaproteobacteria</taxon>
        <taxon>Oceanospirillales</taxon>
        <taxon>Oceanospirillaceae</taxon>
        <taxon>Thalassolituus</taxon>
    </lineage>
</organism>
<sequence>MTNRDMNVNAAQITPGVNSAQYGAALFAFIPAVFCLSQSVVIPALNELSHPVNINASLNPDRLLHNVDTSCRYQSQGLNRIIIGPKAAENRGFLLHHRLAVTEPSYALSTVAPPAAHQDLSTGPGADIKTIDKERHGDEHEFLH</sequence>
<comment type="caution">
    <text evidence="3">The sequence shown here is derived from an EMBL/GenBank/DDBJ whole genome shotgun (WGS) entry which is preliminary data.</text>
</comment>